<keyword evidence="12 17" id="KW-0496">Mitochondrion</keyword>
<keyword evidence="8" id="KW-1278">Translocase</keyword>
<feature type="transmembrane region" description="Helical" evidence="16">
    <location>
        <begin position="62"/>
        <end position="86"/>
    </location>
</feature>
<evidence type="ECO:0000256" key="6">
    <source>
        <dbReference type="ARBA" id="ARBA00022660"/>
    </source>
</evidence>
<evidence type="ECO:0000256" key="4">
    <source>
        <dbReference type="ARBA" id="ARBA00021095"/>
    </source>
</evidence>
<evidence type="ECO:0000256" key="7">
    <source>
        <dbReference type="ARBA" id="ARBA00022692"/>
    </source>
</evidence>
<evidence type="ECO:0000256" key="10">
    <source>
        <dbReference type="ARBA" id="ARBA00022989"/>
    </source>
</evidence>
<feature type="transmembrane region" description="Helical" evidence="16">
    <location>
        <begin position="98"/>
        <end position="119"/>
    </location>
</feature>
<comment type="catalytic activity">
    <reaction evidence="15">
        <text>a ubiquinone + NADH + 5 H(+)(in) = a ubiquinol + NAD(+) + 4 H(+)(out)</text>
        <dbReference type="Rhea" id="RHEA:29091"/>
        <dbReference type="Rhea" id="RHEA-COMP:9565"/>
        <dbReference type="Rhea" id="RHEA-COMP:9566"/>
        <dbReference type="ChEBI" id="CHEBI:15378"/>
        <dbReference type="ChEBI" id="CHEBI:16389"/>
        <dbReference type="ChEBI" id="CHEBI:17976"/>
        <dbReference type="ChEBI" id="CHEBI:57540"/>
        <dbReference type="ChEBI" id="CHEBI:57945"/>
        <dbReference type="EC" id="7.1.1.2"/>
    </reaction>
</comment>
<evidence type="ECO:0000256" key="9">
    <source>
        <dbReference type="ARBA" id="ARBA00022982"/>
    </source>
</evidence>
<dbReference type="InterPro" id="IPR050269">
    <property type="entry name" value="ComplexI_Subunit6"/>
</dbReference>
<evidence type="ECO:0000256" key="12">
    <source>
        <dbReference type="ARBA" id="ARBA00023128"/>
    </source>
</evidence>
<dbReference type="EC" id="7.1.1.2" evidence="3"/>
<dbReference type="GO" id="GO:0031966">
    <property type="term" value="C:mitochondrial membrane"/>
    <property type="evidence" value="ECO:0007669"/>
    <property type="project" value="UniProtKB-SubCell"/>
</dbReference>
<keyword evidence="11" id="KW-0520">NAD</keyword>
<keyword evidence="7 16" id="KW-0812">Transmembrane</keyword>
<evidence type="ECO:0000256" key="11">
    <source>
        <dbReference type="ARBA" id="ARBA00023027"/>
    </source>
</evidence>
<comment type="similarity">
    <text evidence="2">Belongs to the complex I subunit 6 family.</text>
</comment>
<keyword evidence="10 16" id="KW-1133">Transmembrane helix</keyword>
<evidence type="ECO:0000256" key="13">
    <source>
        <dbReference type="ARBA" id="ARBA00023136"/>
    </source>
</evidence>
<dbReference type="GO" id="GO:0008137">
    <property type="term" value="F:NADH dehydrogenase (ubiquinone) activity"/>
    <property type="evidence" value="ECO:0007669"/>
    <property type="project" value="UniProtKB-EC"/>
</dbReference>
<keyword evidence="9" id="KW-0249">Electron transport</keyword>
<evidence type="ECO:0000256" key="3">
    <source>
        <dbReference type="ARBA" id="ARBA00012944"/>
    </source>
</evidence>
<evidence type="ECO:0000256" key="14">
    <source>
        <dbReference type="ARBA" id="ARBA00031019"/>
    </source>
</evidence>
<dbReference type="PANTHER" id="PTHR11435">
    <property type="entry name" value="NADH UBIQUINONE OXIDOREDUCTASE SUBUNIT ND6"/>
    <property type="match status" value="1"/>
</dbReference>
<dbReference type="AlphaFoldDB" id="A0A0S3PNE7"/>
<evidence type="ECO:0000256" key="5">
    <source>
        <dbReference type="ARBA" id="ARBA00022448"/>
    </source>
</evidence>
<keyword evidence="13 16" id="KW-0472">Membrane</keyword>
<dbReference type="EMBL" id="AP014656">
    <property type="protein sequence ID" value="BAT57243.1"/>
    <property type="molecule type" value="Genomic_DNA"/>
</dbReference>
<evidence type="ECO:0000256" key="2">
    <source>
        <dbReference type="ARBA" id="ARBA00005698"/>
    </source>
</evidence>
<name>A0A0S3PNE7_9CRUS</name>
<organism evidence="17">
    <name type="scientific">Fabaeformiscandona kushiroensis</name>
    <dbReference type="NCBI Taxonomy" id="1564202"/>
    <lineage>
        <taxon>Eukaryota</taxon>
        <taxon>Metazoa</taxon>
        <taxon>Ecdysozoa</taxon>
        <taxon>Arthropoda</taxon>
        <taxon>Crustacea</taxon>
        <taxon>Oligostraca</taxon>
        <taxon>Ostracoda</taxon>
        <taxon>Podocopa</taxon>
        <taxon>Podocopida</taxon>
        <taxon>Cypridocopina</taxon>
        <taxon>Cypridoidea</taxon>
        <taxon>Candonidae</taxon>
        <taxon>Fabaeformiscandona</taxon>
    </lineage>
</organism>
<feature type="transmembrane region" description="Helical" evidence="16">
    <location>
        <begin position="139"/>
        <end position="160"/>
    </location>
</feature>
<protein>
    <recommendedName>
        <fullName evidence="4">NADH-ubiquinone oxidoreductase chain 6</fullName>
        <ecNumber evidence="3">7.1.1.2</ecNumber>
    </recommendedName>
    <alternativeName>
        <fullName evidence="14">NADH dehydrogenase subunit 6</fullName>
    </alternativeName>
</protein>
<sequence>MNNSQSYYFNKLFSEISLIILTMIAMNTIFLMLNHPLAMGLTLIMQTALAALMAGIMSSTFWFSYLLVLIFLGGMLILFIYVSTLAPNEPLNSPPSQFFLTFLLLTIFMVLSLMMPSHLSANDNIYSFSPFSWMTSETLLWFFAFIIIFLFFVLVAVVKITKFWTGPLRPIN</sequence>
<dbReference type="PANTHER" id="PTHR11435:SF1">
    <property type="entry name" value="NADH-UBIQUINONE OXIDOREDUCTASE CHAIN 6"/>
    <property type="match status" value="1"/>
</dbReference>
<evidence type="ECO:0000256" key="8">
    <source>
        <dbReference type="ARBA" id="ARBA00022967"/>
    </source>
</evidence>
<accession>A0A0S3PNE7</accession>
<geneLocation type="mitochondrion" evidence="17"/>
<keyword evidence="5" id="KW-0813">Transport</keyword>
<gene>
    <name evidence="17" type="primary">ND6</name>
</gene>
<feature type="transmembrane region" description="Helical" evidence="16">
    <location>
        <begin position="12"/>
        <end position="30"/>
    </location>
</feature>
<keyword evidence="6" id="KW-0679">Respiratory chain</keyword>
<evidence type="ECO:0000256" key="1">
    <source>
        <dbReference type="ARBA" id="ARBA00004225"/>
    </source>
</evidence>
<evidence type="ECO:0000256" key="16">
    <source>
        <dbReference type="SAM" id="Phobius"/>
    </source>
</evidence>
<evidence type="ECO:0000313" key="17">
    <source>
        <dbReference type="EMBL" id="BAT57243.1"/>
    </source>
</evidence>
<comment type="subcellular location">
    <subcellularLocation>
        <location evidence="1">Mitochondrion membrane</location>
        <topology evidence="1">Multi-pass membrane protein</topology>
    </subcellularLocation>
</comment>
<evidence type="ECO:0000256" key="15">
    <source>
        <dbReference type="ARBA" id="ARBA00049551"/>
    </source>
</evidence>
<proteinExistence type="inferred from homology"/>
<reference evidence="17" key="1">
    <citation type="journal article" date="2015" name="Biodivers Data J">
        <title>Description of a species of Fabaeformiscandona (Ostracoda, Crustacea) from Kushiro Marsh, Hokkaido, Japan, with the nearly complete mitochondrial genomic sequence.</title>
        <authorList>
            <person name="Hiruta S.F."/>
            <person name="Hiruta S."/>
        </authorList>
    </citation>
    <scope>NUCLEOTIDE SEQUENCE</scope>
</reference>
<feature type="transmembrane region" description="Helical" evidence="16">
    <location>
        <begin position="37"/>
        <end position="56"/>
    </location>
</feature>